<accession>A0ABR0AD00</accession>
<evidence type="ECO:0000313" key="2">
    <source>
        <dbReference type="Proteomes" id="UP001234178"/>
    </source>
</evidence>
<name>A0ABR0AD00_9CRUS</name>
<organism evidence="1 2">
    <name type="scientific">Daphnia magna</name>
    <dbReference type="NCBI Taxonomy" id="35525"/>
    <lineage>
        <taxon>Eukaryota</taxon>
        <taxon>Metazoa</taxon>
        <taxon>Ecdysozoa</taxon>
        <taxon>Arthropoda</taxon>
        <taxon>Crustacea</taxon>
        <taxon>Branchiopoda</taxon>
        <taxon>Diplostraca</taxon>
        <taxon>Cladocera</taxon>
        <taxon>Anomopoda</taxon>
        <taxon>Daphniidae</taxon>
        <taxon>Daphnia</taxon>
    </lineage>
</organism>
<dbReference type="Proteomes" id="UP001234178">
    <property type="component" value="Unassembled WGS sequence"/>
</dbReference>
<gene>
    <name evidence="1" type="ORF">OUZ56_008314</name>
</gene>
<protein>
    <submittedName>
        <fullName evidence="1">Uncharacterized protein</fullName>
    </submittedName>
</protein>
<keyword evidence="2" id="KW-1185">Reference proteome</keyword>
<reference evidence="1 2" key="1">
    <citation type="journal article" date="2023" name="Nucleic Acids Res.">
        <title>The hologenome of Daphnia magna reveals possible DNA methylation and microbiome-mediated evolution of the host genome.</title>
        <authorList>
            <person name="Chaturvedi A."/>
            <person name="Li X."/>
            <person name="Dhandapani V."/>
            <person name="Marshall H."/>
            <person name="Kissane S."/>
            <person name="Cuenca-Cambronero M."/>
            <person name="Asole G."/>
            <person name="Calvet F."/>
            <person name="Ruiz-Romero M."/>
            <person name="Marangio P."/>
            <person name="Guigo R."/>
            <person name="Rago D."/>
            <person name="Mirbahai L."/>
            <person name="Eastwood N."/>
            <person name="Colbourne J.K."/>
            <person name="Zhou J."/>
            <person name="Mallon E."/>
            <person name="Orsini L."/>
        </authorList>
    </citation>
    <scope>NUCLEOTIDE SEQUENCE [LARGE SCALE GENOMIC DNA]</scope>
    <source>
        <strain evidence="1">LRV0_1</strain>
    </source>
</reference>
<dbReference type="EMBL" id="JAOYFB010000037">
    <property type="protein sequence ID" value="KAK4022870.1"/>
    <property type="molecule type" value="Genomic_DNA"/>
</dbReference>
<sequence>MSENGKRATDNDDAIIVGCVHLLLVAHFHLALDGTQEAGATCHRLCSLGAVDVNGSSLKSCIYYLVTPSKAGGFLERRDESGLGHSRIFGQT</sequence>
<proteinExistence type="predicted"/>
<comment type="caution">
    <text evidence="1">The sequence shown here is derived from an EMBL/GenBank/DDBJ whole genome shotgun (WGS) entry which is preliminary data.</text>
</comment>
<evidence type="ECO:0000313" key="1">
    <source>
        <dbReference type="EMBL" id="KAK4022870.1"/>
    </source>
</evidence>